<reference evidence="1" key="1">
    <citation type="submission" date="2023-04" db="EMBL/GenBank/DDBJ databases">
        <title>Draft Genome sequencing of Naganishia species isolated from polar environments using Oxford Nanopore Technology.</title>
        <authorList>
            <person name="Leo P."/>
            <person name="Venkateswaran K."/>
        </authorList>
    </citation>
    <scope>NUCLEOTIDE SEQUENCE</scope>
    <source>
        <strain evidence="1">DBVPG 5303</strain>
    </source>
</reference>
<accession>A0ACC2X609</accession>
<gene>
    <name evidence="1" type="ORF">QFC24_006148</name>
</gene>
<dbReference type="Proteomes" id="UP001234202">
    <property type="component" value="Unassembled WGS sequence"/>
</dbReference>
<evidence type="ECO:0000313" key="2">
    <source>
        <dbReference type="Proteomes" id="UP001234202"/>
    </source>
</evidence>
<keyword evidence="2" id="KW-1185">Reference proteome</keyword>
<comment type="caution">
    <text evidence="1">The sequence shown here is derived from an EMBL/GenBank/DDBJ whole genome shotgun (WGS) entry which is preliminary data.</text>
</comment>
<dbReference type="EMBL" id="JASBWV010000028">
    <property type="protein sequence ID" value="KAJ9118496.1"/>
    <property type="molecule type" value="Genomic_DNA"/>
</dbReference>
<organism evidence="1 2">
    <name type="scientific">Naganishia onofrii</name>
    <dbReference type="NCBI Taxonomy" id="1851511"/>
    <lineage>
        <taxon>Eukaryota</taxon>
        <taxon>Fungi</taxon>
        <taxon>Dikarya</taxon>
        <taxon>Basidiomycota</taxon>
        <taxon>Agaricomycotina</taxon>
        <taxon>Tremellomycetes</taxon>
        <taxon>Filobasidiales</taxon>
        <taxon>Filobasidiaceae</taxon>
        <taxon>Naganishia</taxon>
    </lineage>
</organism>
<proteinExistence type="predicted"/>
<name>A0ACC2X609_9TREE</name>
<protein>
    <submittedName>
        <fullName evidence="1">Uncharacterized protein</fullName>
    </submittedName>
</protein>
<evidence type="ECO:0000313" key="1">
    <source>
        <dbReference type="EMBL" id="KAJ9118496.1"/>
    </source>
</evidence>
<sequence>MGLQAMPHMVTEMTNLRGILTADFRKIGTELGDEIEGLKELIGCLEERVERGIQKQAAKSTQIGAVLGSIINVLQLLAGGVFETRLCLPAIDPAHEAKGMPTGDDDQDDDMGIRDGQPSSSGSTHLPAYTSTKSGLNILAPLLQAAASGSRDVLVPEDHNPTRTQLPNAAKKTAESR</sequence>